<evidence type="ECO:0000259" key="7">
    <source>
        <dbReference type="PROSITE" id="PS50111"/>
    </source>
</evidence>
<dbReference type="Gene3D" id="3.30.450.20">
    <property type="entry name" value="PAS domain"/>
    <property type="match status" value="1"/>
</dbReference>
<dbReference type="FunFam" id="1.10.287.950:FF:000002">
    <property type="entry name" value="Methyl-accepting chemotaxis protein"/>
    <property type="match status" value="1"/>
</dbReference>
<evidence type="ECO:0000256" key="6">
    <source>
        <dbReference type="SAM" id="MobiDB-lite"/>
    </source>
</evidence>
<dbReference type="AlphaFoldDB" id="A0A1H9ASA1"/>
<dbReference type="GO" id="GO:0007165">
    <property type="term" value="P:signal transduction"/>
    <property type="evidence" value="ECO:0007669"/>
    <property type="project" value="UniProtKB-KW"/>
</dbReference>
<dbReference type="GO" id="GO:0004888">
    <property type="term" value="F:transmembrane signaling receptor activity"/>
    <property type="evidence" value="ECO:0007669"/>
    <property type="project" value="InterPro"/>
</dbReference>
<name>A0A1H9ASA1_9GAMM</name>
<dbReference type="InterPro" id="IPR004090">
    <property type="entry name" value="Chemotax_Me-accpt_rcpt"/>
</dbReference>
<protein>
    <submittedName>
        <fullName evidence="9">Methyl-accepting chemotaxis protein</fullName>
    </submittedName>
</protein>
<dbReference type="SMART" id="SM00283">
    <property type="entry name" value="MA"/>
    <property type="match status" value="1"/>
</dbReference>
<dbReference type="Gene3D" id="1.10.287.950">
    <property type="entry name" value="Methyl-accepting chemotaxis protein"/>
    <property type="match status" value="1"/>
</dbReference>
<feature type="coiled-coil region" evidence="5">
    <location>
        <begin position="243"/>
        <end position="280"/>
    </location>
</feature>
<dbReference type="GO" id="GO:0006935">
    <property type="term" value="P:chemotaxis"/>
    <property type="evidence" value="ECO:0007669"/>
    <property type="project" value="InterPro"/>
</dbReference>
<dbReference type="CDD" id="cd11386">
    <property type="entry name" value="MCP_signal"/>
    <property type="match status" value="1"/>
</dbReference>
<keyword evidence="1" id="KW-0488">Methylation</keyword>
<evidence type="ECO:0000256" key="4">
    <source>
        <dbReference type="PROSITE-ProRule" id="PRU00284"/>
    </source>
</evidence>
<dbReference type="GO" id="GO:0005886">
    <property type="term" value="C:plasma membrane"/>
    <property type="evidence" value="ECO:0007669"/>
    <property type="project" value="TreeGrafter"/>
</dbReference>
<dbReference type="Pfam" id="PF18947">
    <property type="entry name" value="HAMP_2"/>
    <property type="match status" value="1"/>
</dbReference>
<dbReference type="InterPro" id="IPR004089">
    <property type="entry name" value="MCPsignal_dom"/>
</dbReference>
<organism evidence="9 10">
    <name type="scientific">Solimonas aquatica</name>
    <dbReference type="NCBI Taxonomy" id="489703"/>
    <lineage>
        <taxon>Bacteria</taxon>
        <taxon>Pseudomonadati</taxon>
        <taxon>Pseudomonadota</taxon>
        <taxon>Gammaproteobacteria</taxon>
        <taxon>Nevskiales</taxon>
        <taxon>Nevskiaceae</taxon>
        <taxon>Solimonas</taxon>
    </lineage>
</organism>
<dbReference type="OrthoDB" id="8744489at2"/>
<dbReference type="SUPFAM" id="SSF55785">
    <property type="entry name" value="PYP-like sensor domain (PAS domain)"/>
    <property type="match status" value="1"/>
</dbReference>
<sequence length="498" mass="52810">MSLDPNAVIVRAFDSMESMVRIAAHDGTVLFANQALLRMLKQVEPDIRQFNPSFRVENFVGGSIGAIYADAEGAVRRMQAAQGFQRSRADFLGRKIDFIYNPFYGPDGENLGTIALWQDVTEQVRLEQDVSEVLHSAVDGEFDKRIDLSGHTGFVAQVGGRINDLLQVCESGLEQVAGMLGALAQGDLTQRMDGDFKGTFAKLRDDANSTCEQLAEMVGQIQQASEAINTAAGEIASGNTDLSQRTEQQAASLEETASSMEELTATVKQNADNARQANQLAAGASEVASKGGKVVGEVVSTMAAIHSSSKKVVDIIGVIDGIAFQTNILALNAAVEAARAGEQGRGFAVVASEVRNLAQRSAAAAKEIKNLIGDSVQKVGAGSKLVEQAGRTMEEIVASVKRVTDIMAEISAASQEQSAGIEQVNKAITQMDEVTQQNAALVEEASASAHAMEEQAAALLGAAGRFHLRRSNESRSRNAGRAASPAPRDRAQSTRSSV</sequence>
<dbReference type="InterPro" id="IPR003660">
    <property type="entry name" value="HAMP_dom"/>
</dbReference>
<dbReference type="PANTHER" id="PTHR43531:SF14">
    <property type="entry name" value="METHYL-ACCEPTING CHEMOTAXIS PROTEIN I-RELATED"/>
    <property type="match status" value="1"/>
</dbReference>
<dbReference type="PANTHER" id="PTHR43531">
    <property type="entry name" value="PROTEIN ICFG"/>
    <property type="match status" value="1"/>
</dbReference>
<comment type="similarity">
    <text evidence="3">Belongs to the methyl-accepting chemotaxis (MCP) protein family.</text>
</comment>
<keyword evidence="5" id="KW-0175">Coiled coil</keyword>
<feature type="domain" description="Methyl-accepting transducer" evidence="7">
    <location>
        <begin position="224"/>
        <end position="453"/>
    </location>
</feature>
<dbReference type="PROSITE" id="PS50111">
    <property type="entry name" value="CHEMOTAXIS_TRANSDUC_2"/>
    <property type="match status" value="1"/>
</dbReference>
<dbReference type="PROSITE" id="PS50885">
    <property type="entry name" value="HAMP"/>
    <property type="match status" value="1"/>
</dbReference>
<evidence type="ECO:0000313" key="9">
    <source>
        <dbReference type="EMBL" id="SEP79626.1"/>
    </source>
</evidence>
<keyword evidence="10" id="KW-1185">Reference proteome</keyword>
<dbReference type="InterPro" id="IPR051310">
    <property type="entry name" value="MCP_chemotaxis"/>
</dbReference>
<keyword evidence="2 4" id="KW-0807">Transducer</keyword>
<gene>
    <name evidence="9" type="ORF">SAMN04488038_101518</name>
</gene>
<evidence type="ECO:0000256" key="5">
    <source>
        <dbReference type="SAM" id="Coils"/>
    </source>
</evidence>
<dbReference type="Proteomes" id="UP000199233">
    <property type="component" value="Unassembled WGS sequence"/>
</dbReference>
<evidence type="ECO:0000256" key="1">
    <source>
        <dbReference type="ARBA" id="ARBA00022481"/>
    </source>
</evidence>
<dbReference type="PRINTS" id="PR00260">
    <property type="entry name" value="CHEMTRNSDUCR"/>
</dbReference>
<dbReference type="Pfam" id="PF00015">
    <property type="entry name" value="MCPsignal"/>
    <property type="match status" value="1"/>
</dbReference>
<dbReference type="SUPFAM" id="SSF58104">
    <property type="entry name" value="Methyl-accepting chemotaxis protein (MCP) signaling domain"/>
    <property type="match status" value="1"/>
</dbReference>
<reference evidence="9 10" key="1">
    <citation type="submission" date="2016-10" db="EMBL/GenBank/DDBJ databases">
        <authorList>
            <person name="de Groot N.N."/>
        </authorList>
    </citation>
    <scope>NUCLEOTIDE SEQUENCE [LARGE SCALE GENOMIC DNA]</scope>
    <source>
        <strain evidence="9 10">DSM 25927</strain>
    </source>
</reference>
<feature type="domain" description="HAMP" evidence="8">
    <location>
        <begin position="173"/>
        <end position="219"/>
    </location>
</feature>
<dbReference type="STRING" id="489703.SAMN04488038_101518"/>
<proteinExistence type="inferred from homology"/>
<evidence type="ECO:0000313" key="10">
    <source>
        <dbReference type="Proteomes" id="UP000199233"/>
    </source>
</evidence>
<evidence type="ECO:0000259" key="8">
    <source>
        <dbReference type="PROSITE" id="PS50885"/>
    </source>
</evidence>
<feature type="region of interest" description="Disordered" evidence="6">
    <location>
        <begin position="469"/>
        <end position="498"/>
    </location>
</feature>
<evidence type="ECO:0000256" key="3">
    <source>
        <dbReference type="ARBA" id="ARBA00029447"/>
    </source>
</evidence>
<dbReference type="EMBL" id="FOFS01000001">
    <property type="protein sequence ID" value="SEP79626.1"/>
    <property type="molecule type" value="Genomic_DNA"/>
</dbReference>
<accession>A0A1H9ASA1</accession>
<evidence type="ECO:0000256" key="2">
    <source>
        <dbReference type="ARBA" id="ARBA00023224"/>
    </source>
</evidence>
<dbReference type="InterPro" id="IPR035965">
    <property type="entry name" value="PAS-like_dom_sf"/>
</dbReference>